<keyword evidence="3" id="KW-1185">Reference proteome</keyword>
<evidence type="ECO:0000256" key="1">
    <source>
        <dbReference type="SAM" id="MobiDB-lite"/>
    </source>
</evidence>
<proteinExistence type="predicted"/>
<dbReference type="EMBL" id="UYRX01002208">
    <property type="protein sequence ID" value="VDM92914.1"/>
    <property type="molecule type" value="Genomic_DNA"/>
</dbReference>
<organism evidence="2 3">
    <name type="scientific">Litomosoides sigmodontis</name>
    <name type="common">Filarial nematode worm</name>
    <dbReference type="NCBI Taxonomy" id="42156"/>
    <lineage>
        <taxon>Eukaryota</taxon>
        <taxon>Metazoa</taxon>
        <taxon>Ecdysozoa</taxon>
        <taxon>Nematoda</taxon>
        <taxon>Chromadorea</taxon>
        <taxon>Rhabditida</taxon>
        <taxon>Spirurina</taxon>
        <taxon>Spiruromorpha</taxon>
        <taxon>Filarioidea</taxon>
        <taxon>Onchocercidae</taxon>
        <taxon>Litomosoides</taxon>
    </lineage>
</organism>
<accession>A0A3P7JPP7</accession>
<dbReference type="AlphaFoldDB" id="A0A3P7JPP7"/>
<dbReference type="Proteomes" id="UP000277928">
    <property type="component" value="Unassembled WGS sequence"/>
</dbReference>
<name>A0A3P7JPP7_LITSI</name>
<reference evidence="2 3" key="1">
    <citation type="submission" date="2018-08" db="EMBL/GenBank/DDBJ databases">
        <authorList>
            <person name="Laetsch R D."/>
            <person name="Stevens L."/>
            <person name="Kumar S."/>
            <person name="Blaxter L. M."/>
        </authorList>
    </citation>
    <scope>NUCLEOTIDE SEQUENCE [LARGE SCALE GENOMIC DNA]</scope>
</reference>
<sequence length="78" mass="9303">MIRCCRILENNAVMHNALREFIAEKEQVKRRLVKREGRNAQREVEEEQPVSQKRQSEEYGYRRQSGHRCRKAMVITSG</sequence>
<evidence type="ECO:0000313" key="2">
    <source>
        <dbReference type="EMBL" id="VDM92914.1"/>
    </source>
</evidence>
<feature type="region of interest" description="Disordered" evidence="1">
    <location>
        <begin position="35"/>
        <end position="78"/>
    </location>
</feature>
<gene>
    <name evidence="2" type="ORF">NLS_LOCUS9975</name>
</gene>
<evidence type="ECO:0000313" key="3">
    <source>
        <dbReference type="Proteomes" id="UP000277928"/>
    </source>
</evidence>
<protein>
    <submittedName>
        <fullName evidence="2">Uncharacterized protein</fullName>
    </submittedName>
</protein>